<gene>
    <name evidence="1" type="ORF">OESDEN_15238</name>
</gene>
<dbReference type="Proteomes" id="UP000053660">
    <property type="component" value="Unassembled WGS sequence"/>
</dbReference>
<evidence type="ECO:0000313" key="2">
    <source>
        <dbReference type="Proteomes" id="UP000053660"/>
    </source>
</evidence>
<organism evidence="1 2">
    <name type="scientific">Oesophagostomum dentatum</name>
    <name type="common">Nodular worm</name>
    <dbReference type="NCBI Taxonomy" id="61180"/>
    <lineage>
        <taxon>Eukaryota</taxon>
        <taxon>Metazoa</taxon>
        <taxon>Ecdysozoa</taxon>
        <taxon>Nematoda</taxon>
        <taxon>Chromadorea</taxon>
        <taxon>Rhabditida</taxon>
        <taxon>Rhabditina</taxon>
        <taxon>Rhabditomorpha</taxon>
        <taxon>Strongyloidea</taxon>
        <taxon>Strongylidae</taxon>
        <taxon>Oesophagostomum</taxon>
    </lineage>
</organism>
<name>A0A0B1SMC9_OESDE</name>
<protein>
    <submittedName>
        <fullName evidence="1">Uncharacterized protein</fullName>
    </submittedName>
</protein>
<sequence length="125" mass="12991">MELANEEMVLETGVAYTTDVPTEAVSHAQPLTLSTSVSKDLSTPCDDTSPRPVAHIAHIGNTVSDGISTPSSKYPPLTLGGAIGIRRPRSTNSQAMNNLTLDQLNPTLAEALAAMKAKSGCTVGD</sequence>
<evidence type="ECO:0000313" key="1">
    <source>
        <dbReference type="EMBL" id="KHJ85041.1"/>
    </source>
</evidence>
<dbReference type="OrthoDB" id="5832385at2759"/>
<keyword evidence="2" id="KW-1185">Reference proteome</keyword>
<dbReference type="AlphaFoldDB" id="A0A0B1SMC9"/>
<dbReference type="EMBL" id="KN565615">
    <property type="protein sequence ID" value="KHJ85041.1"/>
    <property type="molecule type" value="Genomic_DNA"/>
</dbReference>
<proteinExistence type="predicted"/>
<reference evidence="1 2" key="1">
    <citation type="submission" date="2014-03" db="EMBL/GenBank/DDBJ databases">
        <title>Draft genome of the hookworm Oesophagostomum dentatum.</title>
        <authorList>
            <person name="Mitreva M."/>
        </authorList>
    </citation>
    <scope>NUCLEOTIDE SEQUENCE [LARGE SCALE GENOMIC DNA]</scope>
    <source>
        <strain evidence="1 2">OD-Hann</strain>
    </source>
</reference>
<accession>A0A0B1SMC9</accession>